<dbReference type="Gene3D" id="1.10.357.10">
    <property type="entry name" value="Tetracycline Repressor, domain 2"/>
    <property type="match status" value="1"/>
</dbReference>
<evidence type="ECO:0000259" key="5">
    <source>
        <dbReference type="PROSITE" id="PS50977"/>
    </source>
</evidence>
<feature type="DNA-binding region" description="H-T-H motif" evidence="4">
    <location>
        <begin position="24"/>
        <end position="43"/>
    </location>
</feature>
<accession>A0ABU1KZ07</accession>
<reference evidence="6 7" key="1">
    <citation type="submission" date="2023-07" db="EMBL/GenBank/DDBJ databases">
        <title>Sorghum-associated microbial communities from plants grown in Nebraska, USA.</title>
        <authorList>
            <person name="Schachtman D."/>
        </authorList>
    </citation>
    <scope>NUCLEOTIDE SEQUENCE [LARGE SCALE GENOMIC DNA]</scope>
    <source>
        <strain evidence="6 7">DS1039</strain>
    </source>
</reference>
<keyword evidence="2 4" id="KW-0238">DNA-binding</keyword>
<gene>
    <name evidence="6" type="ORF">J2776_002837</name>
</gene>
<dbReference type="InterPro" id="IPR011075">
    <property type="entry name" value="TetR_C"/>
</dbReference>
<dbReference type="SUPFAM" id="SSF46689">
    <property type="entry name" value="Homeodomain-like"/>
    <property type="match status" value="1"/>
</dbReference>
<evidence type="ECO:0000256" key="2">
    <source>
        <dbReference type="ARBA" id="ARBA00023125"/>
    </source>
</evidence>
<evidence type="ECO:0000256" key="3">
    <source>
        <dbReference type="ARBA" id="ARBA00023163"/>
    </source>
</evidence>
<protein>
    <submittedName>
        <fullName evidence="6">TetR/AcrR family transcriptional repressor of nem operon</fullName>
    </submittedName>
</protein>
<proteinExistence type="predicted"/>
<evidence type="ECO:0000256" key="1">
    <source>
        <dbReference type="ARBA" id="ARBA00023015"/>
    </source>
</evidence>
<evidence type="ECO:0000313" key="6">
    <source>
        <dbReference type="EMBL" id="MDR6376137.1"/>
    </source>
</evidence>
<keyword evidence="7" id="KW-1185">Reference proteome</keyword>
<dbReference type="Pfam" id="PF16925">
    <property type="entry name" value="TetR_C_13"/>
    <property type="match status" value="1"/>
</dbReference>
<dbReference type="EMBL" id="JAVDQN010000002">
    <property type="protein sequence ID" value="MDR6376137.1"/>
    <property type="molecule type" value="Genomic_DNA"/>
</dbReference>
<dbReference type="Pfam" id="PF00440">
    <property type="entry name" value="TetR_N"/>
    <property type="match status" value="1"/>
</dbReference>
<keyword evidence="3" id="KW-0804">Transcription</keyword>
<evidence type="ECO:0000313" key="7">
    <source>
        <dbReference type="Proteomes" id="UP001185254"/>
    </source>
</evidence>
<dbReference type="PANTHER" id="PTHR47506:SF6">
    <property type="entry name" value="HTH-TYPE TRANSCRIPTIONAL REPRESSOR NEMR"/>
    <property type="match status" value="1"/>
</dbReference>
<comment type="caution">
    <text evidence="6">The sequence shown here is derived from an EMBL/GenBank/DDBJ whole genome shotgun (WGS) entry which is preliminary data.</text>
</comment>
<feature type="domain" description="HTH tetR-type" evidence="5">
    <location>
        <begin position="1"/>
        <end position="61"/>
    </location>
</feature>
<dbReference type="PANTHER" id="PTHR47506">
    <property type="entry name" value="TRANSCRIPTIONAL REGULATORY PROTEIN"/>
    <property type="match status" value="1"/>
</dbReference>
<dbReference type="Proteomes" id="UP001185254">
    <property type="component" value="Unassembled WGS sequence"/>
</dbReference>
<dbReference type="InterPro" id="IPR009057">
    <property type="entry name" value="Homeodomain-like_sf"/>
</dbReference>
<evidence type="ECO:0000256" key="4">
    <source>
        <dbReference type="PROSITE-ProRule" id="PRU00335"/>
    </source>
</evidence>
<dbReference type="PROSITE" id="PS50977">
    <property type="entry name" value="HTH_TETR_2"/>
    <property type="match status" value="1"/>
</dbReference>
<name>A0ABU1KZ07_9BURK</name>
<dbReference type="InterPro" id="IPR001647">
    <property type="entry name" value="HTH_TetR"/>
</dbReference>
<organism evidence="6 7">
    <name type="scientific">Paraburkholderia caledonica</name>
    <dbReference type="NCBI Taxonomy" id="134536"/>
    <lineage>
        <taxon>Bacteria</taxon>
        <taxon>Pseudomonadati</taxon>
        <taxon>Pseudomonadota</taxon>
        <taxon>Betaproteobacteria</taxon>
        <taxon>Burkholderiales</taxon>
        <taxon>Burkholderiaceae</taxon>
        <taxon>Paraburkholderia</taxon>
    </lineage>
</organism>
<sequence>MSTDSILSTAGLRKMRRTGYHATGLQSILDAAELPKGSFYHFFGSKQAFAARVLTDYFEEHKREFLLPFLNDTTLTPRERLIGYFQWAGSVMEKGKFRCGCFVGNIALETADTSPVLQRKVRDIFAEWRSLFSDCIADGQQTRNISAFLPPEPFAEFLLSSWEGALLRSKSDRSAVPLASFLIVTERLLAP</sequence>
<dbReference type="SUPFAM" id="SSF48498">
    <property type="entry name" value="Tetracyclin repressor-like, C-terminal domain"/>
    <property type="match status" value="1"/>
</dbReference>
<dbReference type="InterPro" id="IPR036271">
    <property type="entry name" value="Tet_transcr_reg_TetR-rel_C_sf"/>
</dbReference>
<dbReference type="RefSeq" id="WP_310066553.1">
    <property type="nucleotide sequence ID" value="NZ_JAVDQN010000002.1"/>
</dbReference>
<keyword evidence="1" id="KW-0805">Transcription regulation</keyword>